<name>A0A5E4MFV0_9HEMI</name>
<keyword evidence="2" id="KW-1185">Reference proteome</keyword>
<gene>
    <name evidence="1" type="ORF">CINCED_3A006790</name>
</gene>
<proteinExistence type="predicted"/>
<accession>A0A5E4MFV0</accession>
<dbReference type="AlphaFoldDB" id="A0A5E4MFV0"/>
<evidence type="ECO:0000313" key="2">
    <source>
        <dbReference type="Proteomes" id="UP000325440"/>
    </source>
</evidence>
<dbReference type="EMBL" id="CABPRJ010000564">
    <property type="protein sequence ID" value="VVC31039.1"/>
    <property type="molecule type" value="Genomic_DNA"/>
</dbReference>
<sequence>MMIMIKYTESQSQNVKFENPHRISEPAFNITPFINQRGLYYEALAQVKLSSITWDLVAYVNLQEETSDYRHLMSHYYATTQICKNINKADNSEIAIKCELLIQQFT</sequence>
<evidence type="ECO:0000313" key="1">
    <source>
        <dbReference type="EMBL" id="VVC31039.1"/>
    </source>
</evidence>
<protein>
    <submittedName>
        <fullName evidence="1">Uncharacterized protein</fullName>
    </submittedName>
</protein>
<reference evidence="1 2" key="1">
    <citation type="submission" date="2019-08" db="EMBL/GenBank/DDBJ databases">
        <authorList>
            <person name="Alioto T."/>
            <person name="Alioto T."/>
            <person name="Gomez Garrido J."/>
        </authorList>
    </citation>
    <scope>NUCLEOTIDE SEQUENCE [LARGE SCALE GENOMIC DNA]</scope>
</reference>
<dbReference type="Proteomes" id="UP000325440">
    <property type="component" value="Unassembled WGS sequence"/>
</dbReference>
<dbReference type="OrthoDB" id="6628329at2759"/>
<organism evidence="1 2">
    <name type="scientific">Cinara cedri</name>
    <dbReference type="NCBI Taxonomy" id="506608"/>
    <lineage>
        <taxon>Eukaryota</taxon>
        <taxon>Metazoa</taxon>
        <taxon>Ecdysozoa</taxon>
        <taxon>Arthropoda</taxon>
        <taxon>Hexapoda</taxon>
        <taxon>Insecta</taxon>
        <taxon>Pterygota</taxon>
        <taxon>Neoptera</taxon>
        <taxon>Paraneoptera</taxon>
        <taxon>Hemiptera</taxon>
        <taxon>Sternorrhyncha</taxon>
        <taxon>Aphidomorpha</taxon>
        <taxon>Aphidoidea</taxon>
        <taxon>Aphididae</taxon>
        <taxon>Lachninae</taxon>
        <taxon>Cinara</taxon>
    </lineage>
</organism>